<dbReference type="RefSeq" id="WP_054341684.1">
    <property type="nucleotide sequence ID" value="NZ_FTOE01000004.1"/>
</dbReference>
<gene>
    <name evidence="2" type="ORF">SAMN05421760_104184</name>
</gene>
<accession>A0A1N7LNB7</accession>
<sequence length="106" mass="12238">MTRKKKQRSFVGQFVTLESDKPTREELLLDPTSRESLRKKGLDEKRKNKSVYQKELDKLQAEKDLAAKELNAKGGRLGDKIRANAKAIEQKQQQQEQQALKEQQAD</sequence>
<evidence type="ECO:0000313" key="3">
    <source>
        <dbReference type="Proteomes" id="UP000185999"/>
    </source>
</evidence>
<keyword evidence="3" id="KW-1185">Reference proteome</keyword>
<feature type="region of interest" description="Disordered" evidence="1">
    <location>
        <begin position="86"/>
        <end position="106"/>
    </location>
</feature>
<proteinExistence type="predicted"/>
<evidence type="ECO:0000313" key="2">
    <source>
        <dbReference type="EMBL" id="SIS75328.1"/>
    </source>
</evidence>
<dbReference type="AlphaFoldDB" id="A0A1N7LNB7"/>
<evidence type="ECO:0000256" key="1">
    <source>
        <dbReference type="SAM" id="MobiDB-lite"/>
    </source>
</evidence>
<reference evidence="3" key="1">
    <citation type="submission" date="2017-01" db="EMBL/GenBank/DDBJ databases">
        <authorList>
            <person name="Varghese N."/>
            <person name="Submissions S."/>
        </authorList>
    </citation>
    <scope>NUCLEOTIDE SEQUENCE [LARGE SCALE GENOMIC DNA]</scope>
    <source>
        <strain evidence="3">DSM 22306</strain>
    </source>
</reference>
<dbReference type="OrthoDB" id="6121290at2"/>
<dbReference type="Proteomes" id="UP000185999">
    <property type="component" value="Unassembled WGS sequence"/>
</dbReference>
<dbReference type="EMBL" id="FTOE01000004">
    <property type="protein sequence ID" value="SIS75328.1"/>
    <property type="molecule type" value="Genomic_DNA"/>
</dbReference>
<protein>
    <submittedName>
        <fullName evidence="2">Uncharacterized protein</fullName>
    </submittedName>
</protein>
<dbReference type="STRING" id="619304.SAMN05421760_104184"/>
<feature type="region of interest" description="Disordered" evidence="1">
    <location>
        <begin position="25"/>
        <end position="50"/>
    </location>
</feature>
<name>A0A1N7LNB7_9GAMM</name>
<organism evidence="2 3">
    <name type="scientific">Neptunomonas antarctica</name>
    <dbReference type="NCBI Taxonomy" id="619304"/>
    <lineage>
        <taxon>Bacteria</taxon>
        <taxon>Pseudomonadati</taxon>
        <taxon>Pseudomonadota</taxon>
        <taxon>Gammaproteobacteria</taxon>
        <taxon>Oceanospirillales</taxon>
        <taxon>Oceanospirillaceae</taxon>
        <taxon>Neptunomonas</taxon>
    </lineage>
</organism>